<dbReference type="Proteomes" id="UP001310594">
    <property type="component" value="Unassembled WGS sequence"/>
</dbReference>
<accession>A0AAN7ZUK3</accession>
<name>A0AAN7ZUK3_9PEZI</name>
<dbReference type="EMBL" id="JAVRQU010000006">
    <property type="protein sequence ID" value="KAK5701893.1"/>
    <property type="molecule type" value="Genomic_DNA"/>
</dbReference>
<reference evidence="2" key="1">
    <citation type="submission" date="2023-08" db="EMBL/GenBank/DDBJ databases">
        <title>Black Yeasts Isolated from many extreme environments.</title>
        <authorList>
            <person name="Coleine C."/>
            <person name="Stajich J.E."/>
            <person name="Selbmann L."/>
        </authorList>
    </citation>
    <scope>NUCLEOTIDE SEQUENCE</scope>
    <source>
        <strain evidence="2">CCFEE 5810</strain>
    </source>
</reference>
<evidence type="ECO:0000313" key="2">
    <source>
        <dbReference type="EMBL" id="KAK5701893.1"/>
    </source>
</evidence>
<feature type="compositionally biased region" description="Polar residues" evidence="1">
    <location>
        <begin position="19"/>
        <end position="30"/>
    </location>
</feature>
<protein>
    <submittedName>
        <fullName evidence="2">Uncharacterized protein</fullName>
    </submittedName>
</protein>
<evidence type="ECO:0000256" key="1">
    <source>
        <dbReference type="SAM" id="MobiDB-lite"/>
    </source>
</evidence>
<feature type="compositionally biased region" description="Basic residues" evidence="1">
    <location>
        <begin position="36"/>
        <end position="45"/>
    </location>
</feature>
<organism evidence="2 3">
    <name type="scientific">Elasticomyces elasticus</name>
    <dbReference type="NCBI Taxonomy" id="574655"/>
    <lineage>
        <taxon>Eukaryota</taxon>
        <taxon>Fungi</taxon>
        <taxon>Dikarya</taxon>
        <taxon>Ascomycota</taxon>
        <taxon>Pezizomycotina</taxon>
        <taxon>Dothideomycetes</taxon>
        <taxon>Dothideomycetidae</taxon>
        <taxon>Mycosphaerellales</taxon>
        <taxon>Teratosphaeriaceae</taxon>
        <taxon>Elasticomyces</taxon>
    </lineage>
</organism>
<feature type="region of interest" description="Disordered" evidence="1">
    <location>
        <begin position="1"/>
        <end position="52"/>
    </location>
</feature>
<feature type="compositionally biased region" description="Basic and acidic residues" evidence="1">
    <location>
        <begin position="1"/>
        <end position="18"/>
    </location>
</feature>
<sequence>MRRLPSRETTPEDEKDLKTTQAGRSRTHGTCASKAVKPRRRRRQTQSKTIQSQILQESPQVTLLPSIYLGPLAPEKCAALELCHILQQLNLRNAILTSLPRHVGGLDSRVDAAADAVVSAYQHRFRPCPTSEAAYLRLSCKAVSTLRANLGTDDLSLTAVGLLSLANILADGDPWKTQTAHMRGMYAILASRPSNYKLNEFTRAVVLTCAAMEFASYCTSEEASPWDDERWLSQDIRHSLDGTRPEFAKLRDVNFQLLVKLPALIRLVRVLREHSSDRRTEDEGMSAFKFARQLLQFEDRQAENEILHRIRVVPTKDSAKAAIMKYTYEMDSHEDMETAVHHWALRLILLRLCVGLNDLRHNSFDPTWLLADQERLAVNIIMAIPADSRGHLSPRGQALALVTLWGTLSDRKTLRGTPVGVIARWVWRKLEVILPVPAESVNPTSLNATAEMFAGGPLTGLFVDIQQGRPALFCVPVEKRLWSRVTQAEDALGIHTGRARQRAPW</sequence>
<comment type="caution">
    <text evidence="2">The sequence shown here is derived from an EMBL/GenBank/DDBJ whole genome shotgun (WGS) entry which is preliminary data.</text>
</comment>
<dbReference type="AlphaFoldDB" id="A0AAN7ZUK3"/>
<gene>
    <name evidence="2" type="ORF">LTR97_004711</name>
</gene>
<evidence type="ECO:0000313" key="3">
    <source>
        <dbReference type="Proteomes" id="UP001310594"/>
    </source>
</evidence>
<proteinExistence type="predicted"/>